<dbReference type="InterPro" id="IPR000531">
    <property type="entry name" value="Beta-barrel_TonB"/>
</dbReference>
<proteinExistence type="inferred from homology"/>
<evidence type="ECO:0000256" key="14">
    <source>
        <dbReference type="SAM" id="SignalP"/>
    </source>
</evidence>
<evidence type="ECO:0000256" key="10">
    <source>
        <dbReference type="ARBA" id="ARBA00023170"/>
    </source>
</evidence>
<dbReference type="Proteomes" id="UP000184226">
    <property type="component" value="Unassembled WGS sequence"/>
</dbReference>
<keyword evidence="11 12" id="KW-0998">Cell outer membrane</keyword>
<keyword evidence="5 12" id="KW-0812">Transmembrane</keyword>
<dbReference type="Gene3D" id="2.170.130.10">
    <property type="entry name" value="TonB-dependent receptor, plug domain"/>
    <property type="match status" value="1"/>
</dbReference>
<evidence type="ECO:0000256" key="9">
    <source>
        <dbReference type="ARBA" id="ARBA00023136"/>
    </source>
</evidence>
<keyword evidence="8 13" id="KW-0798">TonB box</keyword>
<evidence type="ECO:0000256" key="6">
    <source>
        <dbReference type="ARBA" id="ARBA00022729"/>
    </source>
</evidence>
<comment type="subcellular location">
    <subcellularLocation>
        <location evidence="1 12">Cell outer membrane</location>
        <topology evidence="1 12">Multi-pass membrane protein</topology>
    </subcellularLocation>
</comment>
<evidence type="ECO:0000313" key="18">
    <source>
        <dbReference type="Proteomes" id="UP000184226"/>
    </source>
</evidence>
<dbReference type="Pfam" id="PF00593">
    <property type="entry name" value="TonB_dep_Rec_b-barrel"/>
    <property type="match status" value="1"/>
</dbReference>
<evidence type="ECO:0000256" key="4">
    <source>
        <dbReference type="ARBA" id="ARBA00022452"/>
    </source>
</evidence>
<evidence type="ECO:0000256" key="3">
    <source>
        <dbReference type="ARBA" id="ARBA00022448"/>
    </source>
</evidence>
<comment type="similarity">
    <text evidence="2 12 13">Belongs to the TonB-dependent receptor family.</text>
</comment>
<accession>A0A1M5V5C5</accession>
<evidence type="ECO:0000256" key="1">
    <source>
        <dbReference type="ARBA" id="ARBA00004571"/>
    </source>
</evidence>
<evidence type="ECO:0000259" key="16">
    <source>
        <dbReference type="Pfam" id="PF07715"/>
    </source>
</evidence>
<dbReference type="AlphaFoldDB" id="A0A1M5V5C5"/>
<keyword evidence="4 12" id="KW-1134">Transmembrane beta strand</keyword>
<gene>
    <name evidence="17" type="ORF">SAMN04488135_104246</name>
</gene>
<evidence type="ECO:0000256" key="2">
    <source>
        <dbReference type="ARBA" id="ARBA00009810"/>
    </source>
</evidence>
<dbReference type="GO" id="GO:0044718">
    <property type="term" value="P:siderophore transmembrane transport"/>
    <property type="evidence" value="ECO:0007669"/>
    <property type="project" value="TreeGrafter"/>
</dbReference>
<dbReference type="InterPro" id="IPR039426">
    <property type="entry name" value="TonB-dep_rcpt-like"/>
</dbReference>
<dbReference type="InterPro" id="IPR012910">
    <property type="entry name" value="Plug_dom"/>
</dbReference>
<keyword evidence="9 12" id="KW-0472">Membrane</keyword>
<dbReference type="EMBL" id="FQXE01000004">
    <property type="protein sequence ID" value="SHH70452.1"/>
    <property type="molecule type" value="Genomic_DNA"/>
</dbReference>
<dbReference type="GO" id="GO:0015344">
    <property type="term" value="F:siderophore uptake transmembrane transporter activity"/>
    <property type="evidence" value="ECO:0007669"/>
    <property type="project" value="TreeGrafter"/>
</dbReference>
<evidence type="ECO:0000259" key="15">
    <source>
        <dbReference type="Pfam" id="PF00593"/>
    </source>
</evidence>
<name>A0A1M5V5C5_9BURK</name>
<dbReference type="InterPro" id="IPR037066">
    <property type="entry name" value="Plug_dom_sf"/>
</dbReference>
<keyword evidence="18" id="KW-1185">Reference proteome</keyword>
<dbReference type="PROSITE" id="PS51257">
    <property type="entry name" value="PROKAR_LIPOPROTEIN"/>
    <property type="match status" value="1"/>
</dbReference>
<dbReference type="STRING" id="658167.SAMN04488135_104246"/>
<evidence type="ECO:0000256" key="12">
    <source>
        <dbReference type="PROSITE-ProRule" id="PRU01360"/>
    </source>
</evidence>
<dbReference type="GO" id="GO:0009279">
    <property type="term" value="C:cell outer membrane"/>
    <property type="evidence" value="ECO:0007669"/>
    <property type="project" value="UniProtKB-SubCell"/>
</dbReference>
<evidence type="ECO:0000256" key="11">
    <source>
        <dbReference type="ARBA" id="ARBA00023237"/>
    </source>
</evidence>
<reference evidence="17 18" key="1">
    <citation type="submission" date="2016-11" db="EMBL/GenBank/DDBJ databases">
        <authorList>
            <person name="Jaros S."/>
            <person name="Januszkiewicz K."/>
            <person name="Wedrychowicz H."/>
        </authorList>
    </citation>
    <scope>NUCLEOTIDE SEQUENCE [LARGE SCALE GENOMIC DNA]</scope>
    <source>
        <strain evidence="17 18">CGMCC 1.10190</strain>
    </source>
</reference>
<keyword evidence="3 12" id="KW-0813">Transport</keyword>
<protein>
    <submittedName>
        <fullName evidence="17">Outer membrane receptor for ferrienterochelin and colicins</fullName>
    </submittedName>
</protein>
<evidence type="ECO:0000256" key="7">
    <source>
        <dbReference type="ARBA" id="ARBA00023065"/>
    </source>
</evidence>
<keyword evidence="10 17" id="KW-0675">Receptor</keyword>
<evidence type="ECO:0000256" key="8">
    <source>
        <dbReference type="ARBA" id="ARBA00023077"/>
    </source>
</evidence>
<dbReference type="SUPFAM" id="SSF56935">
    <property type="entry name" value="Porins"/>
    <property type="match status" value="1"/>
</dbReference>
<organism evidence="17 18">
    <name type="scientific">Pollutimonas bauzanensis</name>
    <dbReference type="NCBI Taxonomy" id="658167"/>
    <lineage>
        <taxon>Bacteria</taxon>
        <taxon>Pseudomonadati</taxon>
        <taxon>Pseudomonadota</taxon>
        <taxon>Betaproteobacteria</taxon>
        <taxon>Burkholderiales</taxon>
        <taxon>Alcaligenaceae</taxon>
        <taxon>Pollutimonas</taxon>
    </lineage>
</organism>
<evidence type="ECO:0000313" key="17">
    <source>
        <dbReference type="EMBL" id="SHH70452.1"/>
    </source>
</evidence>
<keyword evidence="7" id="KW-0406">Ion transport</keyword>
<dbReference type="InterPro" id="IPR036942">
    <property type="entry name" value="Beta-barrel_TonB_sf"/>
</dbReference>
<keyword evidence="6 14" id="KW-0732">Signal</keyword>
<feature type="chain" id="PRO_5013291132" evidence="14">
    <location>
        <begin position="39"/>
        <end position="656"/>
    </location>
</feature>
<feature type="domain" description="TonB-dependent receptor plug" evidence="16">
    <location>
        <begin position="65"/>
        <end position="174"/>
    </location>
</feature>
<dbReference type="CDD" id="cd01347">
    <property type="entry name" value="ligand_gated_channel"/>
    <property type="match status" value="1"/>
</dbReference>
<dbReference type="Pfam" id="PF07715">
    <property type="entry name" value="Plug"/>
    <property type="match status" value="1"/>
</dbReference>
<dbReference type="PANTHER" id="PTHR30069">
    <property type="entry name" value="TONB-DEPENDENT OUTER MEMBRANE RECEPTOR"/>
    <property type="match status" value="1"/>
</dbReference>
<feature type="signal peptide" evidence="14">
    <location>
        <begin position="1"/>
        <end position="38"/>
    </location>
</feature>
<feature type="domain" description="TonB-dependent receptor-like beta-barrel" evidence="15">
    <location>
        <begin position="263"/>
        <end position="627"/>
    </location>
</feature>
<dbReference type="Gene3D" id="2.40.170.20">
    <property type="entry name" value="TonB-dependent receptor, beta-barrel domain"/>
    <property type="match status" value="1"/>
</dbReference>
<dbReference type="RefSeq" id="WP_073102913.1">
    <property type="nucleotide sequence ID" value="NZ_FQXE01000004.1"/>
</dbReference>
<evidence type="ECO:0000256" key="13">
    <source>
        <dbReference type="RuleBase" id="RU003357"/>
    </source>
</evidence>
<dbReference type="PROSITE" id="PS52016">
    <property type="entry name" value="TONB_DEPENDENT_REC_3"/>
    <property type="match status" value="1"/>
</dbReference>
<sequence length="656" mass="71730">MNSPRCLSDRALAPTSGAVLKQLPLAMAMLACPCMAMAQADAAGPRNAQELSTITVTATMSEHDTRTAPASVTVISKEELEIRNPADLLEAVRGEPGITLAPRQVGGRKTISLRGLEGRHVLTLIDGRRISATDDVVGHSDYQYSWLPMSAVERIEVIRGPMSTLYGSEALGGVINLITRKPTDHWEGSVSLNGSALTDGDSGDHGGSAAVYAAGPAGDRLILRVNAETARRPKIAEKEDPRYTELEGSKSNTGGLGAILKLTDQQTLDLSYSKGEERRYYDTDSSGVFYENRYNIDRSLADVTWRGDFDSWKGQLRAYRSEIDITNSRSNGIASTRPQNMKEEVADGFATTTWGSHKLTAGGELRSEALKNAGLVGGKDDALHKALFLQDEFSLTRQLTLTAGLRYDHHEIFGNEISPRAYLVWEASPDLVIKGGYGHAFKAPTLKQISPNYVGAEGPHTFLGNADIQPEKLDSYELSADWQIGDLGLRATVFRSEVRDLITTRLIRKVGPRGTYQYDNVDKARITGLETGFTWDINSAWSWSADATLLRTKDRTTGDDLEYRPRSMVGTHIDWRGADGWSARVGAERTGTQHSAEGGLPAYTLWNASVGKKFGKRYSVRAGFENIGDLRLAEKSPLFGYAEQGRTVFVSLRADF</sequence>
<dbReference type="PANTHER" id="PTHR30069:SF53">
    <property type="entry name" value="COLICIN I RECEPTOR-RELATED"/>
    <property type="match status" value="1"/>
</dbReference>
<evidence type="ECO:0000256" key="5">
    <source>
        <dbReference type="ARBA" id="ARBA00022692"/>
    </source>
</evidence>